<dbReference type="EMBL" id="FZOG01000006">
    <property type="protein sequence ID" value="SNS90372.1"/>
    <property type="molecule type" value="Genomic_DNA"/>
</dbReference>
<evidence type="ECO:0000313" key="2">
    <source>
        <dbReference type="Proteomes" id="UP000242915"/>
    </source>
</evidence>
<evidence type="ECO:0000313" key="1">
    <source>
        <dbReference type="EMBL" id="SNS90372.1"/>
    </source>
</evidence>
<proteinExistence type="predicted"/>
<dbReference type="Proteomes" id="UP000242915">
    <property type="component" value="Unassembled WGS sequence"/>
</dbReference>
<reference evidence="2" key="1">
    <citation type="submission" date="2017-06" db="EMBL/GenBank/DDBJ databases">
        <authorList>
            <person name="Varghese N."/>
            <person name="Submissions S."/>
        </authorList>
    </citation>
    <scope>NUCLEOTIDE SEQUENCE [LARGE SCALE GENOMIC DNA]</scope>
    <source>
        <strain evidence="2">CIP 108523</strain>
    </source>
</reference>
<organism evidence="1 2">
    <name type="scientific">Pseudomonas segetis</name>
    <dbReference type="NCBI Taxonomy" id="298908"/>
    <lineage>
        <taxon>Bacteria</taxon>
        <taxon>Pseudomonadati</taxon>
        <taxon>Pseudomonadota</taxon>
        <taxon>Gammaproteobacteria</taxon>
        <taxon>Pseudomonadales</taxon>
        <taxon>Pseudomonadaceae</taxon>
        <taxon>Pseudomonas</taxon>
    </lineage>
</organism>
<gene>
    <name evidence="1" type="ORF">SAMN05216255_3788</name>
</gene>
<sequence length="95" mass="10474">MMPLGYVIFIERSINKNPAGDRNRSVSDRLYAVYRLLSAEPEQRSALQRAGNLQSISLLCRELGSVAELHIEIVIGDVERFGGIETLAGQCATQP</sequence>
<accession>A0A239IAF4</accession>
<keyword evidence="2" id="KW-1185">Reference proteome</keyword>
<protein>
    <submittedName>
        <fullName evidence="1">Uncharacterized protein</fullName>
    </submittedName>
</protein>
<name>A0A239IAF4_9PSED</name>
<dbReference type="AlphaFoldDB" id="A0A239IAF4"/>